<dbReference type="AlphaFoldDB" id="T0I249"/>
<comment type="caution">
    <text evidence="2">The sequence shown here is derived from an EMBL/GenBank/DDBJ whole genome shotgun (WGS) entry which is preliminary data.</text>
</comment>
<dbReference type="InterPro" id="IPR036206">
    <property type="entry name" value="ThiamineP_synth_sf"/>
</dbReference>
<organism evidence="2 3">
    <name type="scientific">Novosphingobium lindaniclasticum LE124</name>
    <dbReference type="NCBI Taxonomy" id="1096930"/>
    <lineage>
        <taxon>Bacteria</taxon>
        <taxon>Pseudomonadati</taxon>
        <taxon>Pseudomonadota</taxon>
        <taxon>Alphaproteobacteria</taxon>
        <taxon>Sphingomonadales</taxon>
        <taxon>Sphingomonadaceae</taxon>
        <taxon>Novosphingobium</taxon>
    </lineage>
</organism>
<feature type="domain" description="Thiamine phosphate synthase/TenI" evidence="1">
    <location>
        <begin position="21"/>
        <end position="174"/>
    </location>
</feature>
<evidence type="ECO:0000259" key="1">
    <source>
        <dbReference type="Pfam" id="PF02581"/>
    </source>
</evidence>
<dbReference type="Pfam" id="PF02581">
    <property type="entry name" value="TMP-TENI"/>
    <property type="match status" value="1"/>
</dbReference>
<dbReference type="GO" id="GO:0009228">
    <property type="term" value="P:thiamine biosynthetic process"/>
    <property type="evidence" value="ECO:0007669"/>
    <property type="project" value="UniProtKB-KW"/>
</dbReference>
<sequence>MARCYSVFVPNRHPPLPQIWLITDARNDTALERSLARLPRGSGLIYRHYHLPPVERRARFDELARIARRFGHSAILSGTTRQARAWNADGAYGAAEKLAPGPATWRLVTVHSLRELARAHRARADAVMLSPVFPTRSHPGGATLGPLRFHLLAARSAVPVIALGGMTRHRARHLPTQNWAAIQAFAS</sequence>
<dbReference type="CDD" id="cd00564">
    <property type="entry name" value="TMP_TenI"/>
    <property type="match status" value="1"/>
</dbReference>
<dbReference type="eggNOG" id="COG0352">
    <property type="taxonomic scope" value="Bacteria"/>
</dbReference>
<name>T0I249_9SPHN</name>
<dbReference type="InterPro" id="IPR022998">
    <property type="entry name" value="ThiamineP_synth_TenI"/>
</dbReference>
<dbReference type="RefSeq" id="WP_021232387.1">
    <property type="nucleotide sequence ID" value="NZ_ATHL01000018.1"/>
</dbReference>
<reference evidence="2 3" key="1">
    <citation type="journal article" date="2013" name="Genome Announc.">
        <title>Genome Sequence of Novosphingobium lindaniclasticum LE124T, Isolated from a Hexachlorocyclohexane Dumpsite.</title>
        <authorList>
            <person name="Saxena A."/>
            <person name="Nayyar N."/>
            <person name="Sangwan N."/>
            <person name="Kumari R."/>
            <person name="Khurana J.P."/>
            <person name="Lal R."/>
        </authorList>
    </citation>
    <scope>NUCLEOTIDE SEQUENCE [LARGE SCALE GENOMIC DNA]</scope>
    <source>
        <strain evidence="2 3">LE124</strain>
    </source>
</reference>
<protein>
    <recommendedName>
        <fullName evidence="1">Thiamine phosphate synthase/TenI domain-containing protein</fullName>
    </recommendedName>
</protein>
<dbReference type="InterPro" id="IPR013785">
    <property type="entry name" value="Aldolase_TIM"/>
</dbReference>
<evidence type="ECO:0000313" key="2">
    <source>
        <dbReference type="EMBL" id="EQB19362.1"/>
    </source>
</evidence>
<gene>
    <name evidence="2" type="ORF">L284_02050</name>
</gene>
<proteinExistence type="predicted"/>
<dbReference type="Gene3D" id="3.20.20.70">
    <property type="entry name" value="Aldolase class I"/>
    <property type="match status" value="1"/>
</dbReference>
<dbReference type="PATRIC" id="fig|1096930.3.peg.398"/>
<dbReference type="OrthoDB" id="8446047at2"/>
<keyword evidence="3" id="KW-1185">Reference proteome</keyword>
<dbReference type="Proteomes" id="UP000015527">
    <property type="component" value="Unassembled WGS sequence"/>
</dbReference>
<evidence type="ECO:0000313" key="3">
    <source>
        <dbReference type="Proteomes" id="UP000015527"/>
    </source>
</evidence>
<accession>T0I249</accession>
<dbReference type="SUPFAM" id="SSF51391">
    <property type="entry name" value="Thiamin phosphate synthase"/>
    <property type="match status" value="1"/>
</dbReference>
<dbReference type="EMBL" id="ATHL01000018">
    <property type="protein sequence ID" value="EQB19362.1"/>
    <property type="molecule type" value="Genomic_DNA"/>
</dbReference>